<keyword evidence="1" id="KW-0472">Membrane</keyword>
<comment type="caution">
    <text evidence="2">The sequence shown here is derived from an EMBL/GenBank/DDBJ whole genome shotgun (WGS) entry which is preliminary data.</text>
</comment>
<feature type="transmembrane region" description="Helical" evidence="1">
    <location>
        <begin position="12"/>
        <end position="29"/>
    </location>
</feature>
<keyword evidence="3" id="KW-1185">Reference proteome</keyword>
<gene>
    <name evidence="2" type="ORF">FMOSSE_LOCUS1941</name>
</gene>
<evidence type="ECO:0000313" key="2">
    <source>
        <dbReference type="EMBL" id="CAG8459063.1"/>
    </source>
</evidence>
<dbReference type="EMBL" id="CAJVPP010000234">
    <property type="protein sequence ID" value="CAG8459063.1"/>
    <property type="molecule type" value="Genomic_DNA"/>
</dbReference>
<dbReference type="AlphaFoldDB" id="A0A9N8VQN8"/>
<organism evidence="2 3">
    <name type="scientific">Funneliformis mosseae</name>
    <name type="common">Endomycorrhizal fungus</name>
    <name type="synonym">Glomus mosseae</name>
    <dbReference type="NCBI Taxonomy" id="27381"/>
    <lineage>
        <taxon>Eukaryota</taxon>
        <taxon>Fungi</taxon>
        <taxon>Fungi incertae sedis</taxon>
        <taxon>Mucoromycota</taxon>
        <taxon>Glomeromycotina</taxon>
        <taxon>Glomeromycetes</taxon>
        <taxon>Glomerales</taxon>
        <taxon>Glomeraceae</taxon>
        <taxon>Funneliformis</taxon>
    </lineage>
</organism>
<accession>A0A9N8VQN8</accession>
<reference evidence="2" key="1">
    <citation type="submission" date="2021-06" db="EMBL/GenBank/DDBJ databases">
        <authorList>
            <person name="Kallberg Y."/>
            <person name="Tangrot J."/>
            <person name="Rosling A."/>
        </authorList>
    </citation>
    <scope>NUCLEOTIDE SEQUENCE</scope>
    <source>
        <strain evidence="2">87-6 pot B 2015</strain>
    </source>
</reference>
<name>A0A9N8VQN8_FUNMO</name>
<keyword evidence="1" id="KW-0812">Transmembrane</keyword>
<sequence length="99" mass="11726">MNLLELFEDTTTYFSRISYITLLIIYPLIQVLKFKYAEYGEDNNKYSEIEQDVSNFQHKEDEKIGLSNSNEEDNLKLDNLEQLISYRHHTQSKVTISTI</sequence>
<evidence type="ECO:0000256" key="1">
    <source>
        <dbReference type="SAM" id="Phobius"/>
    </source>
</evidence>
<protein>
    <submittedName>
        <fullName evidence="2">6351_t:CDS:1</fullName>
    </submittedName>
</protein>
<keyword evidence="1" id="KW-1133">Transmembrane helix</keyword>
<evidence type="ECO:0000313" key="3">
    <source>
        <dbReference type="Proteomes" id="UP000789375"/>
    </source>
</evidence>
<dbReference type="Proteomes" id="UP000789375">
    <property type="component" value="Unassembled WGS sequence"/>
</dbReference>
<proteinExistence type="predicted"/>